<protein>
    <submittedName>
        <fullName evidence="1">Uncharacterized protein</fullName>
    </submittedName>
</protein>
<gene>
    <name evidence="1" type="ORF">H257_13301</name>
</gene>
<dbReference type="EMBL" id="KI913160">
    <property type="protein sequence ID" value="ETV71415.1"/>
    <property type="molecule type" value="Genomic_DNA"/>
</dbReference>
<name>W4FV79_APHAT</name>
<evidence type="ECO:0000313" key="1">
    <source>
        <dbReference type="EMBL" id="ETV71415.1"/>
    </source>
</evidence>
<accession>W4FV79</accession>
<dbReference type="RefSeq" id="XP_009839080.1">
    <property type="nucleotide sequence ID" value="XM_009840778.1"/>
</dbReference>
<organism evidence="1">
    <name type="scientific">Aphanomyces astaci</name>
    <name type="common">Crayfish plague agent</name>
    <dbReference type="NCBI Taxonomy" id="112090"/>
    <lineage>
        <taxon>Eukaryota</taxon>
        <taxon>Sar</taxon>
        <taxon>Stramenopiles</taxon>
        <taxon>Oomycota</taxon>
        <taxon>Saprolegniomycetes</taxon>
        <taxon>Saprolegniales</taxon>
        <taxon>Verrucalvaceae</taxon>
        <taxon>Aphanomyces</taxon>
    </lineage>
</organism>
<dbReference type="AlphaFoldDB" id="W4FV79"/>
<dbReference type="VEuPathDB" id="FungiDB:H257_13301"/>
<dbReference type="OrthoDB" id="77580at2759"/>
<sequence length="223" mass="24604">MQLIFDGPFAGPPKPAPSTPQCHYCSGSRLNMNADDACGVCKRPEIPAWLAVPKMHVGMRFILRGAVSTFVGVVTGINVLKRTVDVVTASKSTATSRHPTFTKRELSASALQSNMHGLPLESHWHATWDAYGFCQHCGLTYHVHRIPNQPTMMGSVAEQLETANVALEELVALKLKRKAQGATSRELVQLSIQVKTHQQSIWQLQQLREQCQGSWCPHCGHSK</sequence>
<proteinExistence type="predicted"/>
<dbReference type="GeneID" id="20815297"/>
<reference evidence="1" key="1">
    <citation type="submission" date="2013-12" db="EMBL/GenBank/DDBJ databases">
        <title>The Genome Sequence of Aphanomyces astaci APO3.</title>
        <authorList>
            <consortium name="The Broad Institute Genomics Platform"/>
            <person name="Russ C."/>
            <person name="Tyler B."/>
            <person name="van West P."/>
            <person name="Dieguez-Uribeondo J."/>
            <person name="Young S.K."/>
            <person name="Zeng Q."/>
            <person name="Gargeya S."/>
            <person name="Fitzgerald M."/>
            <person name="Abouelleil A."/>
            <person name="Alvarado L."/>
            <person name="Chapman S.B."/>
            <person name="Gainer-Dewar J."/>
            <person name="Goldberg J."/>
            <person name="Griggs A."/>
            <person name="Gujja S."/>
            <person name="Hansen M."/>
            <person name="Howarth C."/>
            <person name="Imamovic A."/>
            <person name="Ireland A."/>
            <person name="Larimer J."/>
            <person name="McCowan C."/>
            <person name="Murphy C."/>
            <person name="Pearson M."/>
            <person name="Poon T.W."/>
            <person name="Priest M."/>
            <person name="Roberts A."/>
            <person name="Saif S."/>
            <person name="Shea T."/>
            <person name="Sykes S."/>
            <person name="Wortman J."/>
            <person name="Nusbaum C."/>
            <person name="Birren B."/>
        </authorList>
    </citation>
    <scope>NUCLEOTIDE SEQUENCE [LARGE SCALE GENOMIC DNA]</scope>
    <source>
        <strain evidence="1">APO3</strain>
    </source>
</reference>